<reference evidence="3 4" key="1">
    <citation type="journal article" date="2014" name="Genome Announc.">
        <title>Draft genome sequence of the pathogenic fungus Scedosporium apiospermum.</title>
        <authorList>
            <person name="Vandeputte P."/>
            <person name="Ghamrawi S."/>
            <person name="Rechenmann M."/>
            <person name="Iltis A."/>
            <person name="Giraud S."/>
            <person name="Fleury M."/>
            <person name="Thornton C."/>
            <person name="Delhaes L."/>
            <person name="Meyer W."/>
            <person name="Papon N."/>
            <person name="Bouchara J.P."/>
        </authorList>
    </citation>
    <scope>NUCLEOTIDE SEQUENCE [LARGE SCALE GENOMIC DNA]</scope>
    <source>
        <strain evidence="3 4">IHEM 14462</strain>
    </source>
</reference>
<feature type="region of interest" description="Disordered" evidence="1">
    <location>
        <begin position="126"/>
        <end position="181"/>
    </location>
</feature>
<keyword evidence="4" id="KW-1185">Reference proteome</keyword>
<dbReference type="AlphaFoldDB" id="A0A084G2E5"/>
<dbReference type="OMA" id="VPQNHFT"/>
<dbReference type="EMBL" id="JOWA01000110">
    <property type="protein sequence ID" value="KEZ41507.1"/>
    <property type="molecule type" value="Genomic_DNA"/>
</dbReference>
<accession>A0A084G2E5</accession>
<dbReference type="Proteomes" id="UP000028545">
    <property type="component" value="Unassembled WGS sequence"/>
</dbReference>
<proteinExistence type="predicted"/>
<organism evidence="3 4">
    <name type="scientific">Pseudallescheria apiosperma</name>
    <name type="common">Scedosporium apiospermum</name>
    <dbReference type="NCBI Taxonomy" id="563466"/>
    <lineage>
        <taxon>Eukaryota</taxon>
        <taxon>Fungi</taxon>
        <taxon>Dikarya</taxon>
        <taxon>Ascomycota</taxon>
        <taxon>Pezizomycotina</taxon>
        <taxon>Sordariomycetes</taxon>
        <taxon>Hypocreomycetidae</taxon>
        <taxon>Microascales</taxon>
        <taxon>Microascaceae</taxon>
        <taxon>Scedosporium</taxon>
    </lineage>
</organism>
<dbReference type="VEuPathDB" id="FungiDB:SAPIO_CDS7665"/>
<dbReference type="GeneID" id="27726737"/>
<dbReference type="KEGG" id="sapo:SAPIO_CDS7665"/>
<dbReference type="InterPro" id="IPR020999">
    <property type="entry name" value="Chitin_synth_reg_RCR"/>
</dbReference>
<dbReference type="HOGENOM" id="CLU_099493_0_0_1"/>
<evidence type="ECO:0000256" key="1">
    <source>
        <dbReference type="SAM" id="MobiDB-lite"/>
    </source>
</evidence>
<comment type="caution">
    <text evidence="3">The sequence shown here is derived from an EMBL/GenBank/DDBJ whole genome shotgun (WGS) entry which is preliminary data.</text>
</comment>
<evidence type="ECO:0008006" key="5">
    <source>
        <dbReference type="Google" id="ProtNLM"/>
    </source>
</evidence>
<protein>
    <recommendedName>
        <fullName evidence="5">Ubiquitin-protein ligase sel1</fullName>
    </recommendedName>
</protein>
<dbReference type="OrthoDB" id="5400539at2759"/>
<keyword evidence="2" id="KW-1133">Transmembrane helix</keyword>
<evidence type="ECO:0000256" key="2">
    <source>
        <dbReference type="SAM" id="Phobius"/>
    </source>
</evidence>
<evidence type="ECO:0000313" key="3">
    <source>
        <dbReference type="EMBL" id="KEZ41507.1"/>
    </source>
</evidence>
<feature type="transmembrane region" description="Helical" evidence="2">
    <location>
        <begin position="42"/>
        <end position="64"/>
    </location>
</feature>
<sequence length="181" mass="20113">MENINLLPRQNPPDNPDTIPDGWVVDDDGVARPWWYSREGYIVKWSVFFGIVFLVGLYLLLGYLHAKARVRKGLVPLYYHRWLVSKSELASVDPLYAYPQSTFRPYYPPPPQYSMYPVAPPPVYEPPAGATKTDPSQSFPADVEAGQRPVSGFAPPPGPPPPPAAGRQGAVAKLLSRVRGR</sequence>
<gene>
    <name evidence="3" type="ORF">SAPIO_CDS7665</name>
</gene>
<keyword evidence="2" id="KW-0812">Transmembrane</keyword>
<name>A0A084G2E5_PSEDA</name>
<dbReference type="Pfam" id="PF12273">
    <property type="entry name" value="RCR"/>
    <property type="match status" value="1"/>
</dbReference>
<feature type="compositionally biased region" description="Pro residues" evidence="1">
    <location>
        <begin position="154"/>
        <end position="164"/>
    </location>
</feature>
<keyword evidence="2" id="KW-0472">Membrane</keyword>
<evidence type="ECO:0000313" key="4">
    <source>
        <dbReference type="Proteomes" id="UP000028545"/>
    </source>
</evidence>
<dbReference type="RefSeq" id="XP_016641306.1">
    <property type="nucleotide sequence ID" value="XM_016789479.1"/>
</dbReference>